<organism evidence="1 2">
    <name type="scientific">Planctomyces bekefii</name>
    <dbReference type="NCBI Taxonomy" id="1653850"/>
    <lineage>
        <taxon>Bacteria</taxon>
        <taxon>Pseudomonadati</taxon>
        <taxon>Planctomycetota</taxon>
        <taxon>Planctomycetia</taxon>
        <taxon>Planctomycetales</taxon>
        <taxon>Planctomycetaceae</taxon>
        <taxon>Planctomyces</taxon>
    </lineage>
</organism>
<dbReference type="EMBL" id="SRHE01000447">
    <property type="protein sequence ID" value="TWW08936.1"/>
    <property type="molecule type" value="Genomic_DNA"/>
</dbReference>
<reference evidence="1 2" key="2">
    <citation type="submission" date="2019-08" db="EMBL/GenBank/DDBJ databases">
        <authorList>
            <person name="Henke P."/>
        </authorList>
    </citation>
    <scope>NUCLEOTIDE SEQUENCE [LARGE SCALE GENOMIC DNA]</scope>
    <source>
        <strain evidence="1">Phe10_nw2017</strain>
    </source>
</reference>
<dbReference type="PANTHER" id="PTHR34817">
    <property type="entry name" value="NUCLEOTIDYLTRANSFERASE"/>
    <property type="match status" value="1"/>
</dbReference>
<dbReference type="AlphaFoldDB" id="A0A5C6M2F9"/>
<reference evidence="1 2" key="1">
    <citation type="submission" date="2019-08" db="EMBL/GenBank/DDBJ databases">
        <title>100 year-old enigma solved: identification of Planctomyces bekefii, the type genus and species of the phylum Planctomycetes.</title>
        <authorList>
            <person name="Svetlana D.N."/>
            <person name="Overmann J."/>
        </authorList>
    </citation>
    <scope>NUCLEOTIDE SEQUENCE [LARGE SCALE GENOMIC DNA]</scope>
    <source>
        <strain evidence="1">Phe10_nw2017</strain>
    </source>
</reference>
<accession>A0A5C6M2F9</accession>
<proteinExistence type="predicted"/>
<dbReference type="Pfam" id="PF10127">
    <property type="entry name" value="RlaP"/>
    <property type="match status" value="1"/>
</dbReference>
<evidence type="ECO:0008006" key="3">
    <source>
        <dbReference type="Google" id="ProtNLM"/>
    </source>
</evidence>
<sequence length="308" mass="35434">MASLVEQLTARGLLRPPAFLPANMLYETRMGSVAYGVASETSDCDVYGFAMPPRDQLFPHLAGEIAGFGKPQPRFEIFQQHHVRDPLAGNGKGCEYDFTIYSLPRYFTLCMECNPNLIDSLFTAQECILKLTRVGSLVRERRTLFLHKGVWTRFKAYAYAQLHKMQSKQPQGKRAALREQYGFDVKFAYHVVRLLYECEQLLLHGELDLRRDREHLKAIRRGDISEAEIRCWASEKEKQLEHACLHSRLPEQPDVLAIRQLLLECIEEHYGCLDQIIARPDAATQSLHEISRIIARWQHARPAEEPNA</sequence>
<evidence type="ECO:0000313" key="1">
    <source>
        <dbReference type="EMBL" id="TWW08936.1"/>
    </source>
</evidence>
<dbReference type="InterPro" id="IPR018775">
    <property type="entry name" value="RlaP"/>
</dbReference>
<name>A0A5C6M2F9_9PLAN</name>
<dbReference type="PANTHER" id="PTHR34817:SF1">
    <property type="entry name" value="NUCLEOTIDYLTRANSFERASE"/>
    <property type="match status" value="1"/>
</dbReference>
<keyword evidence="2" id="KW-1185">Reference proteome</keyword>
<comment type="caution">
    <text evidence="1">The sequence shown here is derived from an EMBL/GenBank/DDBJ whole genome shotgun (WGS) entry which is preliminary data.</text>
</comment>
<dbReference type="Proteomes" id="UP000321083">
    <property type="component" value="Unassembled WGS sequence"/>
</dbReference>
<protein>
    <recommendedName>
        <fullName evidence="3">Nucleotidyltransferase</fullName>
    </recommendedName>
</protein>
<gene>
    <name evidence="1" type="ORF">E3A20_19350</name>
</gene>
<evidence type="ECO:0000313" key="2">
    <source>
        <dbReference type="Proteomes" id="UP000321083"/>
    </source>
</evidence>